<comment type="caution">
    <text evidence="3">The sequence shown here is derived from an EMBL/GenBank/DDBJ whole genome shotgun (WGS) entry which is preliminary data.</text>
</comment>
<proteinExistence type="predicted"/>
<dbReference type="EMBL" id="BLJN01000001">
    <property type="protein sequence ID" value="GFE79446.1"/>
    <property type="molecule type" value="Genomic_DNA"/>
</dbReference>
<dbReference type="PANTHER" id="PTHR38463:SF1">
    <property type="entry name" value="STRESS RESPONSE PROTEIN YSNF"/>
    <property type="match status" value="1"/>
</dbReference>
<dbReference type="InterPro" id="IPR052967">
    <property type="entry name" value="Stress_Response_Assoc"/>
</dbReference>
<gene>
    <name evidence="3" type="ORF">GCM10011487_14460</name>
</gene>
<feature type="domain" description="DUF2382" evidence="2">
    <location>
        <begin position="156"/>
        <end position="263"/>
    </location>
</feature>
<dbReference type="InterPro" id="IPR019060">
    <property type="entry name" value="DUF2382"/>
</dbReference>
<accession>A0A829Y9N4</accession>
<evidence type="ECO:0000313" key="4">
    <source>
        <dbReference type="Proteomes" id="UP000445000"/>
    </source>
</evidence>
<evidence type="ECO:0000256" key="1">
    <source>
        <dbReference type="SAM" id="MobiDB-lite"/>
    </source>
</evidence>
<reference evidence="4" key="1">
    <citation type="submission" date="2020-01" db="EMBL/GenBank/DDBJ databases">
        <title>'Steroidobacter agaridevorans' sp. nov., agar-degrading bacteria isolated from rhizosphere soils.</title>
        <authorList>
            <person name="Ikenaga M."/>
            <person name="Kataoka M."/>
            <person name="Murouchi A."/>
            <person name="Katsuragi S."/>
            <person name="Sakai M."/>
        </authorList>
    </citation>
    <scope>NUCLEOTIDE SEQUENCE [LARGE SCALE GENOMIC DNA]</scope>
    <source>
        <strain evidence="4">YU21-B</strain>
    </source>
</reference>
<feature type="compositionally biased region" description="Basic and acidic residues" evidence="1">
    <location>
        <begin position="244"/>
        <end position="268"/>
    </location>
</feature>
<sequence>MENVMTTRTITAIYDSESEAQAARQQLLSHGLDDGDVRIVSQQLSSRRVGTDPGDDKGLWESIKDLFVGDDDRPAYSEGLRRGGCLLTARVTDERTDEAIGVLEATNAIDLDQRTEQWRAEGWSDEISDDSDAYRMEQDTATSARFAGATGDERSIPVAEERLRVGKREVDRGGVRVRSYVVEEPVREDVSLREERVEIERRPAQGAAGADVFREQTIEATERGEEAVVAKDAVVTGEVVVRKTAEERTETVDDTVRHTEVEVDDTRTKPRGPSTRNKRST</sequence>
<dbReference type="PANTHER" id="PTHR38463">
    <property type="entry name" value="STRESS RESPONSE PROTEIN YSNF"/>
    <property type="match status" value="1"/>
</dbReference>
<organism evidence="3 4">
    <name type="scientific">Steroidobacter agaridevorans</name>
    <dbReference type="NCBI Taxonomy" id="2695856"/>
    <lineage>
        <taxon>Bacteria</taxon>
        <taxon>Pseudomonadati</taxon>
        <taxon>Pseudomonadota</taxon>
        <taxon>Gammaproteobacteria</taxon>
        <taxon>Steroidobacterales</taxon>
        <taxon>Steroidobacteraceae</taxon>
        <taxon>Steroidobacter</taxon>
    </lineage>
</organism>
<dbReference type="AlphaFoldDB" id="A0A829Y9N4"/>
<protein>
    <recommendedName>
        <fullName evidence="2">DUF2382 domain-containing protein</fullName>
    </recommendedName>
</protein>
<evidence type="ECO:0000313" key="3">
    <source>
        <dbReference type="EMBL" id="GFE79446.1"/>
    </source>
</evidence>
<keyword evidence="4" id="KW-1185">Reference proteome</keyword>
<feature type="region of interest" description="Disordered" evidence="1">
    <location>
        <begin position="244"/>
        <end position="281"/>
    </location>
</feature>
<name>A0A829Y9N4_9GAMM</name>
<dbReference type="Proteomes" id="UP000445000">
    <property type="component" value="Unassembled WGS sequence"/>
</dbReference>
<evidence type="ECO:0000259" key="2">
    <source>
        <dbReference type="Pfam" id="PF09557"/>
    </source>
</evidence>
<dbReference type="Pfam" id="PF09557">
    <property type="entry name" value="DUF2382"/>
    <property type="match status" value="1"/>
</dbReference>